<accession>A0ABY3E6I1</accession>
<name>A0ABY3E6I1_9CORY</name>
<evidence type="ECO:0000313" key="1">
    <source>
        <dbReference type="EMBL" id="TSJ75423.1"/>
    </source>
</evidence>
<dbReference type="SUPFAM" id="SSF51726">
    <property type="entry name" value="UROD/MetE-like"/>
    <property type="match status" value="1"/>
</dbReference>
<dbReference type="InterPro" id="IPR038071">
    <property type="entry name" value="UROD/MetE-like_sf"/>
</dbReference>
<comment type="caution">
    <text evidence="1">The sequence shown here is derived from an EMBL/GenBank/DDBJ whole genome shotgun (WGS) entry which is preliminary data.</text>
</comment>
<dbReference type="Proteomes" id="UP000320747">
    <property type="component" value="Unassembled WGS sequence"/>
</dbReference>
<keyword evidence="2" id="KW-1185">Reference proteome</keyword>
<dbReference type="Gene3D" id="3.20.20.210">
    <property type="match status" value="1"/>
</dbReference>
<evidence type="ECO:0000313" key="2">
    <source>
        <dbReference type="Proteomes" id="UP000320747"/>
    </source>
</evidence>
<gene>
    <name evidence="1" type="ORF">FPH17_03145</name>
</gene>
<organism evidence="1 2">
    <name type="scientific">Corynebacterium godavarianum</name>
    <dbReference type="NCBI Taxonomy" id="2054421"/>
    <lineage>
        <taxon>Bacteria</taxon>
        <taxon>Bacillati</taxon>
        <taxon>Actinomycetota</taxon>
        <taxon>Actinomycetes</taxon>
        <taxon>Mycobacteriales</taxon>
        <taxon>Corynebacteriaceae</taxon>
        <taxon>Corynebacterium</taxon>
    </lineage>
</organism>
<reference evidence="1 2" key="1">
    <citation type="submission" date="2019-07" db="EMBL/GenBank/DDBJ databases">
        <title>Draft genome of Corynebacterium godavarianum and other related strains.</title>
        <authorList>
            <person name="Bernier A.-M."/>
            <person name="Bernard K."/>
        </authorList>
    </citation>
    <scope>NUCLEOTIDE SEQUENCE [LARGE SCALE GENOMIC DNA]</scope>
    <source>
        <strain evidence="1 2">LMG 29598</strain>
    </source>
</reference>
<protein>
    <submittedName>
        <fullName evidence="1">Methionine synthase</fullName>
    </submittedName>
</protein>
<sequence length="299" mass="32387">MHRAYPHVRIIGAVSATAFGLGPLPGTDLAQAADVVLSESPLPHIPQLPERGVGSDAIGRTAALLEIPIAPGPRGWRVAARKRADADRMARDLDALEEAWHGKVDTVKVQLVGPFTLAAEVEMPNGHRMITDAGALRDLTDALLEACAVHRSDVASRFGSTVLQLDEPLLPEVTAGTLKGATDYETIRAIHEPQETFQRFGQHLLHTPKLLDDTPWLTVDPRTCDKDALARLLDQGSRIAIPTMAPRELYDLFDELQIDPAHTGVDVYAEPAATLVGTAENHRAAREMAEALRAELTEV</sequence>
<dbReference type="EMBL" id="VMHH01000002">
    <property type="protein sequence ID" value="TSJ75423.1"/>
    <property type="molecule type" value="Genomic_DNA"/>
</dbReference>
<proteinExistence type="predicted"/>